<proteinExistence type="evidence at transcript level"/>
<dbReference type="AlphaFoldDB" id="S6B240"/>
<protein>
    <submittedName>
        <fullName evidence="1">Uncharacterized protein</fullName>
    </submittedName>
</protein>
<evidence type="ECO:0000313" key="1">
    <source>
        <dbReference type="EMBL" id="BAN65438.1"/>
    </source>
</evidence>
<reference evidence="1" key="1">
    <citation type="journal article" date="2014" name="BMC Genomics">
        <title>The Babesia bovis gene and promoter model: an update from full-length EST analysis.</title>
        <authorList>
            <person name="Yamagishi J."/>
            <person name="Wakaguri H."/>
            <person name="Yokoyama N."/>
            <person name="Yamashita R."/>
            <person name="Suzuki Y."/>
            <person name="Xuan X."/>
            <person name="Igarashi I."/>
        </authorList>
    </citation>
    <scope>NUCLEOTIDE SEQUENCE</scope>
    <source>
        <strain evidence="1">Texas</strain>
    </source>
</reference>
<dbReference type="EMBL" id="AK441644">
    <property type="protein sequence ID" value="BAN65438.1"/>
    <property type="molecule type" value="mRNA"/>
</dbReference>
<organism evidence="1">
    <name type="scientific">Babesia bovis</name>
    <dbReference type="NCBI Taxonomy" id="5865"/>
    <lineage>
        <taxon>Eukaryota</taxon>
        <taxon>Sar</taxon>
        <taxon>Alveolata</taxon>
        <taxon>Apicomplexa</taxon>
        <taxon>Aconoidasida</taxon>
        <taxon>Piroplasmida</taxon>
        <taxon>Babesiidae</taxon>
        <taxon>Babesia</taxon>
    </lineage>
</organism>
<accession>S6B240</accession>
<sequence length="60" mass="6778">MCLVTLCCGSILRCTSTLFQDDTFTDSYITTIGVDFVGLHLLLCHYSNSVFVPLRWKAEE</sequence>
<name>S6B240_BABBO</name>